<dbReference type="Gene3D" id="3.40.50.1110">
    <property type="entry name" value="SGNH hydrolase"/>
    <property type="match status" value="1"/>
</dbReference>
<dbReference type="AlphaFoldDB" id="A0A7K3WQK3"/>
<sequence>MEIFTKIAFSVFESKVDYHTECVFMGSCFSENIGGWLKEMKFDVQSNICGITYNPVSIARHISRSLEGELISESELLKSRETYVHPDFHSFFKNVDAKIAAKQINNAIQGLGIALRASSFLFLTFGTSIAFENKSNGQIVNNCHHLPSFDFLKRMLKEDDMLNALDEAFEKLLSINPDLKIILTVSPIRHLRHGATDNNRSKARLIRLCEMLENKYPNTKYLPIFEFVMDELRDYRFYRQDDFIHLNELGIHLIREKFSEALISQNAFPLMARIKKWKAMADHKIENAGSEESKAFLKKLEREKNELAKLLPGRF</sequence>
<reference evidence="2 3" key="1">
    <citation type="submission" date="2020-02" db="EMBL/GenBank/DDBJ databases">
        <title>Out from the shadows clarifying the taxonomy of the family Cryomorphaceae and related taxa by utilizing the GTDB taxonomic framework.</title>
        <authorList>
            <person name="Bowman J.P."/>
        </authorList>
    </citation>
    <scope>NUCLEOTIDE SEQUENCE [LARGE SCALE GENOMIC DNA]</scope>
    <source>
        <strain evidence="2 3">QSSC 1-22</strain>
    </source>
</reference>
<protein>
    <submittedName>
        <fullName evidence="2">GSCFA domain-containing protein</fullName>
    </submittedName>
</protein>
<gene>
    <name evidence="2" type="ORF">G3O08_09670</name>
</gene>
<name>A0A7K3WQK3_9FLAO</name>
<evidence type="ECO:0000313" key="3">
    <source>
        <dbReference type="Proteomes" id="UP000486602"/>
    </source>
</evidence>
<evidence type="ECO:0000313" key="2">
    <source>
        <dbReference type="EMBL" id="NEN23768.1"/>
    </source>
</evidence>
<dbReference type="EMBL" id="JAAGVY010000015">
    <property type="protein sequence ID" value="NEN23768.1"/>
    <property type="molecule type" value="Genomic_DNA"/>
</dbReference>
<dbReference type="Proteomes" id="UP000486602">
    <property type="component" value="Unassembled WGS sequence"/>
</dbReference>
<dbReference type="InterPro" id="IPR036514">
    <property type="entry name" value="SGNH_hydro_sf"/>
</dbReference>
<comment type="caution">
    <text evidence="2">The sequence shown here is derived from an EMBL/GenBank/DDBJ whole genome shotgun (WGS) entry which is preliminary data.</text>
</comment>
<feature type="domain" description="GSCFA" evidence="1">
    <location>
        <begin position="23"/>
        <end position="258"/>
    </location>
</feature>
<dbReference type="RefSeq" id="WP_163285163.1">
    <property type="nucleotide sequence ID" value="NZ_JAAGVY010000015.1"/>
</dbReference>
<dbReference type="InterPro" id="IPR014982">
    <property type="entry name" value="GSCFA"/>
</dbReference>
<proteinExistence type="predicted"/>
<evidence type="ECO:0000259" key="1">
    <source>
        <dbReference type="Pfam" id="PF08885"/>
    </source>
</evidence>
<dbReference type="Pfam" id="PF08885">
    <property type="entry name" value="GSCFA"/>
    <property type="match status" value="1"/>
</dbReference>
<organism evidence="2 3">
    <name type="scientific">Cryomorpha ignava</name>
    <dbReference type="NCBI Taxonomy" id="101383"/>
    <lineage>
        <taxon>Bacteria</taxon>
        <taxon>Pseudomonadati</taxon>
        <taxon>Bacteroidota</taxon>
        <taxon>Flavobacteriia</taxon>
        <taxon>Flavobacteriales</taxon>
        <taxon>Cryomorphaceae</taxon>
        <taxon>Cryomorpha</taxon>
    </lineage>
</organism>
<dbReference type="GO" id="GO:0016788">
    <property type="term" value="F:hydrolase activity, acting on ester bonds"/>
    <property type="evidence" value="ECO:0007669"/>
    <property type="project" value="UniProtKB-ARBA"/>
</dbReference>
<dbReference type="SUPFAM" id="SSF52266">
    <property type="entry name" value="SGNH hydrolase"/>
    <property type="match status" value="1"/>
</dbReference>
<keyword evidence="3" id="KW-1185">Reference proteome</keyword>
<accession>A0A7K3WQK3</accession>